<keyword evidence="2" id="KW-0808">Transferase</keyword>
<protein>
    <submittedName>
        <fullName evidence="2">Carbohydrate kinase family protein</fullName>
    </submittedName>
</protein>
<dbReference type="Proteomes" id="UP000731907">
    <property type="component" value="Unassembled WGS sequence"/>
</dbReference>
<comment type="caution">
    <text evidence="2">The sequence shown here is derived from an EMBL/GenBank/DDBJ whole genome shotgun (WGS) entry which is preliminary data.</text>
</comment>
<dbReference type="InterPro" id="IPR011611">
    <property type="entry name" value="PfkB_dom"/>
</dbReference>
<dbReference type="RefSeq" id="WP_161764197.1">
    <property type="nucleotide sequence ID" value="NZ_JAAATX020000020.1"/>
</dbReference>
<dbReference type="Gene3D" id="3.40.1190.20">
    <property type="match status" value="1"/>
</dbReference>
<dbReference type="EMBL" id="JAAATX020000020">
    <property type="protein sequence ID" value="MBU9700144.1"/>
    <property type="molecule type" value="Genomic_DNA"/>
</dbReference>
<dbReference type="InterPro" id="IPR029056">
    <property type="entry name" value="Ribokinase-like"/>
</dbReference>
<feature type="domain" description="Carbohydrate kinase PfkB" evidence="1">
    <location>
        <begin position="149"/>
        <end position="236"/>
    </location>
</feature>
<evidence type="ECO:0000259" key="1">
    <source>
        <dbReference type="Pfam" id="PF00294"/>
    </source>
</evidence>
<keyword evidence="2" id="KW-0418">Kinase</keyword>
<evidence type="ECO:0000313" key="3">
    <source>
        <dbReference type="Proteomes" id="UP000731907"/>
    </source>
</evidence>
<proteinExistence type="predicted"/>
<dbReference type="Pfam" id="PF00294">
    <property type="entry name" value="PfkB"/>
    <property type="match status" value="1"/>
</dbReference>
<name>A0ABS6J8S9_9RHOB</name>
<dbReference type="GO" id="GO:0016301">
    <property type="term" value="F:kinase activity"/>
    <property type="evidence" value="ECO:0007669"/>
    <property type="project" value="UniProtKB-KW"/>
</dbReference>
<keyword evidence="3" id="KW-1185">Reference proteome</keyword>
<accession>A0ABS6J8S9</accession>
<sequence>MHIAGGLYQEICLHPAWNALFGSGGRAAQALAALGSKTTLHSYFENDHSICLEPYLDCGIALDLHLRKSPIAFAYFHPLSTPHLEPSNIAQETSFHVEADTVLRFGLVEGDAIVNARRAVFDPQGWHSPLHFRENGSQANEVAVVLNAQELASRTSTSDIELAAGELIKAGDATVVVVKQGVRGAIVVDSRQPTRIIPAFRSPSVFKIGTGDVFSAIFAHYWGSENQDAATAAEQASLGVAYYAQYRDFPRGQLDRVNEPVGPAFRGSVAVWAATDTLGRHYMLEETLHRLRELGIDAAHVRTTSLDQHFAALLVLPDGLSGDFIEAIRENAVATRPVVVLDEAEMCDREGLLQLVFMTKEFTSALYQVAWAASTPGTI</sequence>
<reference evidence="2 3" key="1">
    <citation type="submission" date="2021-06" db="EMBL/GenBank/DDBJ databases">
        <title>Rhodobacteraceae bacterium strain HSP-20.</title>
        <authorList>
            <person name="Chen W.-M."/>
        </authorList>
    </citation>
    <scope>NUCLEOTIDE SEQUENCE [LARGE SCALE GENOMIC DNA]</scope>
    <source>
        <strain evidence="2 3">HSP-20</strain>
    </source>
</reference>
<organism evidence="2 3">
    <name type="scientific">Paragemmobacter amnigenus</name>
    <dbReference type="NCBI Taxonomy" id="2852097"/>
    <lineage>
        <taxon>Bacteria</taxon>
        <taxon>Pseudomonadati</taxon>
        <taxon>Pseudomonadota</taxon>
        <taxon>Alphaproteobacteria</taxon>
        <taxon>Rhodobacterales</taxon>
        <taxon>Paracoccaceae</taxon>
        <taxon>Paragemmobacter</taxon>
    </lineage>
</organism>
<gene>
    <name evidence="2" type="ORF">GU927_020085</name>
</gene>
<dbReference type="SUPFAM" id="SSF53613">
    <property type="entry name" value="Ribokinase-like"/>
    <property type="match status" value="1"/>
</dbReference>
<evidence type="ECO:0000313" key="2">
    <source>
        <dbReference type="EMBL" id="MBU9700144.1"/>
    </source>
</evidence>